<feature type="compositionally biased region" description="Polar residues" evidence="12">
    <location>
        <begin position="124"/>
        <end position="133"/>
    </location>
</feature>
<evidence type="ECO:0000313" key="17">
    <source>
        <dbReference type="RefSeq" id="XP_023556580.1"/>
    </source>
</evidence>
<dbReference type="OrthoDB" id="10004641at2759"/>
<dbReference type="GeneID" id="101564252"/>
<dbReference type="SUPFAM" id="SSF57667">
    <property type="entry name" value="beta-beta-alpha zinc fingers"/>
    <property type="match status" value="4"/>
</dbReference>
<evidence type="ECO:0000256" key="2">
    <source>
        <dbReference type="ARBA" id="ARBA00006991"/>
    </source>
</evidence>
<dbReference type="Pfam" id="PF00096">
    <property type="entry name" value="zf-C2H2"/>
    <property type="match status" value="4"/>
</dbReference>
<keyword evidence="5 11" id="KW-0863">Zinc-finger</keyword>
<dbReference type="Gene3D" id="6.10.140.140">
    <property type="match status" value="1"/>
</dbReference>
<dbReference type="FunFam" id="3.30.160.60:FF:000538">
    <property type="entry name" value="zinc finger protein 853"/>
    <property type="match status" value="1"/>
</dbReference>
<feature type="region of interest" description="Disordered" evidence="12">
    <location>
        <begin position="340"/>
        <end position="362"/>
    </location>
</feature>
<keyword evidence="7" id="KW-0805">Transcription regulation</keyword>
<sequence length="454" mass="49162">MSLFDPEDSTEALTTAALQMAWPQEPVTFEDVAVTFSPEQWASLESGQRSLYRRVMLDNYALVAALAASPACKPALIARLERGEALWNSEALGSGLPGAGNWVMKEELDLEPEADAEMPGAQPGSATRSVSSAGQAAGANPNLILRGGMKFYRCRDCGKIFRYNSKLLRHQMSHSGEKPFPCGECGKAFKSRYDCGVHEKNHAGQGPYECAECGRGLSSSTALTQHRRIHTGERPYACPQCGRAFRRSAAFLQHRRLHTGEQLYHCRECRKAFGCRSLFMAHQRVHTGERPFRCPQCGKAFAQKVAAAQHQRVHTGERPYACEVCGKAFRWHGSLLQHRRLHSTDRPSGVHRRSSQGPAPPLVPVLVPQGSQPALAMAPSSLAFAHSLLIPASGPVLLLLPASGSPESPRALLPPVQIMHVIHGLGVPAKGAPPLLPPCTPTRPSAEPPQPGGV</sequence>
<evidence type="ECO:0000256" key="4">
    <source>
        <dbReference type="ARBA" id="ARBA00022737"/>
    </source>
</evidence>
<dbReference type="AlphaFoldDB" id="A0A6P6D9M5"/>
<dbReference type="SUPFAM" id="SSF109640">
    <property type="entry name" value="KRAB domain (Kruppel-associated box)"/>
    <property type="match status" value="1"/>
</dbReference>
<dbReference type="InterPro" id="IPR013087">
    <property type="entry name" value="Znf_C2H2_type"/>
</dbReference>
<feature type="domain" description="C2H2-type" evidence="13">
    <location>
        <begin position="180"/>
        <end position="207"/>
    </location>
</feature>
<keyword evidence="6" id="KW-0862">Zinc</keyword>
<dbReference type="PROSITE" id="PS50157">
    <property type="entry name" value="ZINC_FINGER_C2H2_2"/>
    <property type="match status" value="7"/>
</dbReference>
<evidence type="ECO:0000256" key="11">
    <source>
        <dbReference type="PROSITE-ProRule" id="PRU00042"/>
    </source>
</evidence>
<dbReference type="InterPro" id="IPR036236">
    <property type="entry name" value="Znf_C2H2_sf"/>
</dbReference>
<evidence type="ECO:0000259" key="14">
    <source>
        <dbReference type="PROSITE" id="PS50805"/>
    </source>
</evidence>
<evidence type="ECO:0000256" key="5">
    <source>
        <dbReference type="ARBA" id="ARBA00022771"/>
    </source>
</evidence>
<feature type="compositionally biased region" description="Pro residues" evidence="12">
    <location>
        <begin position="434"/>
        <end position="454"/>
    </location>
</feature>
<feature type="domain" description="C2H2-type" evidence="13">
    <location>
        <begin position="208"/>
        <end position="235"/>
    </location>
</feature>
<evidence type="ECO:0000313" key="15">
    <source>
        <dbReference type="Proteomes" id="UP000515203"/>
    </source>
</evidence>
<evidence type="ECO:0000256" key="8">
    <source>
        <dbReference type="ARBA" id="ARBA00023125"/>
    </source>
</evidence>
<reference evidence="16 17" key="1">
    <citation type="submission" date="2025-04" db="UniProtKB">
        <authorList>
            <consortium name="RefSeq"/>
        </authorList>
    </citation>
    <scope>IDENTIFICATION</scope>
</reference>
<evidence type="ECO:0000256" key="10">
    <source>
        <dbReference type="ARBA" id="ARBA00023242"/>
    </source>
</evidence>
<name>A0A6P6D9M5_OCTDE</name>
<evidence type="ECO:0000256" key="6">
    <source>
        <dbReference type="ARBA" id="ARBA00022833"/>
    </source>
</evidence>
<evidence type="ECO:0000259" key="13">
    <source>
        <dbReference type="PROSITE" id="PS50157"/>
    </source>
</evidence>
<feature type="domain" description="C2H2-type" evidence="13">
    <location>
        <begin position="292"/>
        <end position="319"/>
    </location>
</feature>
<dbReference type="PANTHER" id="PTHR23226">
    <property type="entry name" value="ZINC FINGER AND SCAN DOMAIN-CONTAINING"/>
    <property type="match status" value="1"/>
</dbReference>
<dbReference type="GO" id="GO:0032502">
    <property type="term" value="P:developmental process"/>
    <property type="evidence" value="ECO:0007669"/>
    <property type="project" value="UniProtKB-ARBA"/>
</dbReference>
<dbReference type="GO" id="GO:0000978">
    <property type="term" value="F:RNA polymerase II cis-regulatory region sequence-specific DNA binding"/>
    <property type="evidence" value="ECO:0007669"/>
    <property type="project" value="TreeGrafter"/>
</dbReference>
<evidence type="ECO:0000256" key="7">
    <source>
        <dbReference type="ARBA" id="ARBA00023015"/>
    </source>
</evidence>
<dbReference type="GO" id="GO:0005634">
    <property type="term" value="C:nucleus"/>
    <property type="evidence" value="ECO:0007669"/>
    <property type="project" value="UniProtKB-SubCell"/>
</dbReference>
<feature type="region of interest" description="Disordered" evidence="12">
    <location>
        <begin position="433"/>
        <end position="454"/>
    </location>
</feature>
<feature type="region of interest" description="Disordered" evidence="12">
    <location>
        <begin position="114"/>
        <end position="133"/>
    </location>
</feature>
<dbReference type="CTD" id="285268"/>
<dbReference type="Proteomes" id="UP000515203">
    <property type="component" value="Unplaced"/>
</dbReference>
<dbReference type="PROSITE" id="PS00028">
    <property type="entry name" value="ZINC_FINGER_C2H2_1"/>
    <property type="match status" value="7"/>
</dbReference>
<dbReference type="GO" id="GO:0008270">
    <property type="term" value="F:zinc ion binding"/>
    <property type="evidence" value="ECO:0007669"/>
    <property type="project" value="UniProtKB-KW"/>
</dbReference>
<comment type="similarity">
    <text evidence="2">Belongs to the krueppel C2H2-type zinc-finger protein family.</text>
</comment>
<keyword evidence="10" id="KW-0539">Nucleus</keyword>
<dbReference type="FunFam" id="3.30.160.60:FF:000180">
    <property type="entry name" value="Zinc finger protein 689"/>
    <property type="match status" value="1"/>
</dbReference>
<evidence type="ECO:0000256" key="3">
    <source>
        <dbReference type="ARBA" id="ARBA00022723"/>
    </source>
</evidence>
<dbReference type="InterPro" id="IPR001909">
    <property type="entry name" value="KRAB"/>
</dbReference>
<feature type="domain" description="C2H2-type" evidence="13">
    <location>
        <begin position="320"/>
        <end position="347"/>
    </location>
</feature>
<evidence type="ECO:0000313" key="18">
    <source>
        <dbReference type="RefSeq" id="XP_023556581.1"/>
    </source>
</evidence>
<dbReference type="InterPro" id="IPR036051">
    <property type="entry name" value="KRAB_dom_sf"/>
</dbReference>
<accession>A0A6P6D9M5</accession>
<keyword evidence="4" id="KW-0677">Repeat</keyword>
<gene>
    <name evidence="16 17 18" type="primary">Znf621</name>
</gene>
<dbReference type="PROSITE" id="PS50805">
    <property type="entry name" value="KRAB"/>
    <property type="match status" value="1"/>
</dbReference>
<dbReference type="Pfam" id="PF01352">
    <property type="entry name" value="KRAB"/>
    <property type="match status" value="1"/>
</dbReference>
<keyword evidence="9" id="KW-0804">Transcription</keyword>
<dbReference type="RefSeq" id="XP_023556579.1">
    <property type="nucleotide sequence ID" value="XM_023700811.1"/>
</dbReference>
<dbReference type="SMART" id="SM00349">
    <property type="entry name" value="KRAB"/>
    <property type="match status" value="1"/>
</dbReference>
<evidence type="ECO:0000256" key="1">
    <source>
        <dbReference type="ARBA" id="ARBA00004123"/>
    </source>
</evidence>
<protein>
    <submittedName>
        <fullName evidence="16 17">Zinc finger protein 621 isoform X1</fullName>
    </submittedName>
</protein>
<dbReference type="GO" id="GO:0000981">
    <property type="term" value="F:DNA-binding transcription factor activity, RNA polymerase II-specific"/>
    <property type="evidence" value="ECO:0007669"/>
    <property type="project" value="TreeGrafter"/>
</dbReference>
<feature type="domain" description="C2H2-type" evidence="13">
    <location>
        <begin position="152"/>
        <end position="179"/>
    </location>
</feature>
<organism evidence="15 17">
    <name type="scientific">Octodon degus</name>
    <name type="common">Degu</name>
    <name type="synonym">Sciurus degus</name>
    <dbReference type="NCBI Taxonomy" id="10160"/>
    <lineage>
        <taxon>Eukaryota</taxon>
        <taxon>Metazoa</taxon>
        <taxon>Chordata</taxon>
        <taxon>Craniata</taxon>
        <taxon>Vertebrata</taxon>
        <taxon>Euteleostomi</taxon>
        <taxon>Mammalia</taxon>
        <taxon>Eutheria</taxon>
        <taxon>Euarchontoglires</taxon>
        <taxon>Glires</taxon>
        <taxon>Rodentia</taxon>
        <taxon>Hystricomorpha</taxon>
        <taxon>Octodontidae</taxon>
        <taxon>Octodon</taxon>
    </lineage>
</organism>
<evidence type="ECO:0000256" key="12">
    <source>
        <dbReference type="SAM" id="MobiDB-lite"/>
    </source>
</evidence>
<feature type="domain" description="C2H2-type" evidence="13">
    <location>
        <begin position="236"/>
        <end position="263"/>
    </location>
</feature>
<dbReference type="RefSeq" id="XP_023556580.1">
    <property type="nucleotide sequence ID" value="XM_023700812.1"/>
</dbReference>
<evidence type="ECO:0000313" key="16">
    <source>
        <dbReference type="RefSeq" id="XP_023556579.1"/>
    </source>
</evidence>
<keyword evidence="15" id="KW-1185">Reference proteome</keyword>
<feature type="domain" description="KRAB" evidence="14">
    <location>
        <begin position="27"/>
        <end position="99"/>
    </location>
</feature>
<dbReference type="PANTHER" id="PTHR23226:SF366">
    <property type="entry name" value="ZINC FINGER PROTEIN ZFP2"/>
    <property type="match status" value="1"/>
</dbReference>
<dbReference type="FunFam" id="3.30.160.60:FF:000690">
    <property type="entry name" value="Zinc finger protein 354C"/>
    <property type="match status" value="1"/>
</dbReference>
<dbReference type="FunFam" id="3.30.160.60:FF:001498">
    <property type="entry name" value="Zinc finger protein 404"/>
    <property type="match status" value="1"/>
</dbReference>
<feature type="domain" description="C2H2-type" evidence="13">
    <location>
        <begin position="264"/>
        <end position="291"/>
    </location>
</feature>
<dbReference type="CDD" id="cd07765">
    <property type="entry name" value="KRAB_A-box"/>
    <property type="match status" value="1"/>
</dbReference>
<dbReference type="RefSeq" id="XP_023556581.1">
    <property type="nucleotide sequence ID" value="XM_023700813.1"/>
</dbReference>
<keyword evidence="8" id="KW-0238">DNA-binding</keyword>
<dbReference type="FunFam" id="3.30.160.60:FF:000710">
    <property type="entry name" value="Zinc finger protein 768"/>
    <property type="match status" value="1"/>
</dbReference>
<dbReference type="FunFam" id="3.30.160.60:FF:000609">
    <property type="entry name" value="zinc finger protein 621"/>
    <property type="match status" value="1"/>
</dbReference>
<dbReference type="FunFam" id="3.30.160.60:FF:000202">
    <property type="entry name" value="Zinc finger protein 574"/>
    <property type="match status" value="1"/>
</dbReference>
<proteinExistence type="inferred from homology"/>
<dbReference type="Gene3D" id="3.30.160.60">
    <property type="entry name" value="Classic Zinc Finger"/>
    <property type="match status" value="7"/>
</dbReference>
<evidence type="ECO:0000256" key="9">
    <source>
        <dbReference type="ARBA" id="ARBA00023163"/>
    </source>
</evidence>
<dbReference type="SMART" id="SM00355">
    <property type="entry name" value="ZnF_C2H2"/>
    <property type="match status" value="7"/>
</dbReference>
<comment type="subcellular location">
    <subcellularLocation>
        <location evidence="1">Nucleus</location>
    </subcellularLocation>
</comment>
<keyword evidence="3" id="KW-0479">Metal-binding</keyword>